<protein>
    <submittedName>
        <fullName evidence="1">Uncharacterized protein</fullName>
    </submittedName>
</protein>
<dbReference type="RefSeq" id="WP_254905403.1">
    <property type="nucleotide sequence ID" value="NZ_NGMS01000001.1"/>
</dbReference>
<dbReference type="EMBL" id="NGMS01000001">
    <property type="protein sequence ID" value="OTP26942.1"/>
    <property type="molecule type" value="Genomic_DNA"/>
</dbReference>
<accession>A0A242L003</accession>
<comment type="caution">
    <text evidence="1">The sequence shown here is derived from an EMBL/GenBank/DDBJ whole genome shotgun (WGS) entry which is preliminary data.</text>
</comment>
<gene>
    <name evidence="1" type="ORF">A5802_000676</name>
</gene>
<dbReference type="Proteomes" id="UP000195024">
    <property type="component" value="Unassembled WGS sequence"/>
</dbReference>
<evidence type="ECO:0000313" key="1">
    <source>
        <dbReference type="EMBL" id="OTP26942.1"/>
    </source>
</evidence>
<name>A0A242L003_ENTMU</name>
<sequence>MKRISISKVIRHLRSYLNVYATGEERKGIEKAITIFESMEEEK</sequence>
<organism evidence="1 2">
    <name type="scientific">Enterococcus mundtii</name>
    <dbReference type="NCBI Taxonomy" id="53346"/>
    <lineage>
        <taxon>Bacteria</taxon>
        <taxon>Bacillati</taxon>
        <taxon>Bacillota</taxon>
        <taxon>Bacilli</taxon>
        <taxon>Lactobacillales</taxon>
        <taxon>Enterococcaceae</taxon>
        <taxon>Enterococcus</taxon>
    </lineage>
</organism>
<evidence type="ECO:0000313" key="2">
    <source>
        <dbReference type="Proteomes" id="UP000195024"/>
    </source>
</evidence>
<proteinExistence type="predicted"/>
<reference evidence="1 2" key="1">
    <citation type="submission" date="2017-05" db="EMBL/GenBank/DDBJ databases">
        <title>The Genome Sequence of Enterococcus mundtii 6B1_DIV0119.</title>
        <authorList>
            <consortium name="The Broad Institute Genomics Platform"/>
            <consortium name="The Broad Institute Genomic Center for Infectious Diseases"/>
            <person name="Earl A."/>
            <person name="Manson A."/>
            <person name="Schwartman J."/>
            <person name="Gilmore M."/>
            <person name="Abouelleil A."/>
            <person name="Cao P."/>
            <person name="Chapman S."/>
            <person name="Cusick C."/>
            <person name="Shea T."/>
            <person name="Young S."/>
            <person name="Neafsey D."/>
            <person name="Nusbaum C."/>
            <person name="Birren B."/>
        </authorList>
    </citation>
    <scope>NUCLEOTIDE SEQUENCE [LARGE SCALE GENOMIC DNA]</scope>
    <source>
        <strain evidence="1 2">6B1_DIV0119</strain>
    </source>
</reference>
<dbReference type="AlphaFoldDB" id="A0A242L003"/>